<gene>
    <name evidence="2" type="ORF">KGQ19_04705</name>
</gene>
<feature type="region of interest" description="Disordered" evidence="1">
    <location>
        <begin position="101"/>
        <end position="126"/>
    </location>
</feature>
<dbReference type="EMBL" id="JAAFYZ010000010">
    <property type="protein sequence ID" value="MBS2546162.1"/>
    <property type="molecule type" value="Genomic_DNA"/>
</dbReference>
<dbReference type="RefSeq" id="WP_212007813.1">
    <property type="nucleotide sequence ID" value="NZ_JAAFYZ010000010.1"/>
</dbReference>
<name>A0ABS5KIE9_9ACTN</name>
<sequence>MITDANVGQFLTERHPDFAPLYQAHLNDWGTDPSTRYVLLRTFAEEFMTPRLRTGSPEERARLFDTVEQLLADSDSLIDDAVDHQIIGELIDAGYTLKENPVDLTGAGPATTERINRTRNWRPTKP</sequence>
<keyword evidence="3" id="KW-1185">Reference proteome</keyword>
<reference evidence="2 3" key="1">
    <citation type="submission" date="2020-02" db="EMBL/GenBank/DDBJ databases">
        <title>Acidophilic actinobacteria isolated from forest soil.</title>
        <authorList>
            <person name="Golinska P."/>
        </authorList>
    </citation>
    <scope>NUCLEOTIDE SEQUENCE [LARGE SCALE GENOMIC DNA]</scope>
    <source>
        <strain evidence="2 3">NL8</strain>
    </source>
</reference>
<dbReference type="Proteomes" id="UP000730482">
    <property type="component" value="Unassembled WGS sequence"/>
</dbReference>
<accession>A0ABS5KIE9</accession>
<evidence type="ECO:0000256" key="1">
    <source>
        <dbReference type="SAM" id="MobiDB-lite"/>
    </source>
</evidence>
<protein>
    <submittedName>
        <fullName evidence="2">Uncharacterized protein</fullName>
    </submittedName>
</protein>
<evidence type="ECO:0000313" key="2">
    <source>
        <dbReference type="EMBL" id="MBS2546162.1"/>
    </source>
</evidence>
<organism evidence="2 3">
    <name type="scientific">Catenulispora pinistramenti</name>
    <dbReference type="NCBI Taxonomy" id="2705254"/>
    <lineage>
        <taxon>Bacteria</taxon>
        <taxon>Bacillati</taxon>
        <taxon>Actinomycetota</taxon>
        <taxon>Actinomycetes</taxon>
        <taxon>Catenulisporales</taxon>
        <taxon>Catenulisporaceae</taxon>
        <taxon>Catenulispora</taxon>
    </lineage>
</organism>
<feature type="compositionally biased region" description="Basic residues" evidence="1">
    <location>
        <begin position="117"/>
        <end position="126"/>
    </location>
</feature>
<proteinExistence type="predicted"/>
<evidence type="ECO:0000313" key="3">
    <source>
        <dbReference type="Proteomes" id="UP000730482"/>
    </source>
</evidence>
<comment type="caution">
    <text evidence="2">The sequence shown here is derived from an EMBL/GenBank/DDBJ whole genome shotgun (WGS) entry which is preliminary data.</text>
</comment>